<evidence type="ECO:0000256" key="1">
    <source>
        <dbReference type="ARBA" id="ARBA00004726"/>
    </source>
</evidence>
<name>A0ABS9MM73_9FIRM</name>
<dbReference type="Pfam" id="PF06574">
    <property type="entry name" value="FAD_syn"/>
    <property type="match status" value="1"/>
</dbReference>
<dbReference type="PANTHER" id="PTHR22749">
    <property type="entry name" value="RIBOFLAVIN KINASE/FMN ADENYLYLTRANSFERASE"/>
    <property type="match status" value="1"/>
</dbReference>
<dbReference type="InterPro" id="IPR002606">
    <property type="entry name" value="Riboflavin_kinase_bac"/>
</dbReference>
<evidence type="ECO:0000256" key="12">
    <source>
        <dbReference type="ARBA" id="ARBA00047880"/>
    </source>
</evidence>
<keyword evidence="17" id="KW-1185">Reference proteome</keyword>
<comment type="similarity">
    <text evidence="14">Belongs to the ribF family.</text>
</comment>
<comment type="catalytic activity">
    <reaction evidence="12 14">
        <text>riboflavin + ATP = FMN + ADP + H(+)</text>
        <dbReference type="Rhea" id="RHEA:14357"/>
        <dbReference type="ChEBI" id="CHEBI:15378"/>
        <dbReference type="ChEBI" id="CHEBI:30616"/>
        <dbReference type="ChEBI" id="CHEBI:57986"/>
        <dbReference type="ChEBI" id="CHEBI:58210"/>
        <dbReference type="ChEBI" id="CHEBI:456216"/>
        <dbReference type="EC" id="2.7.1.26"/>
    </reaction>
</comment>
<dbReference type="NCBIfam" id="TIGR00083">
    <property type="entry name" value="ribF"/>
    <property type="match status" value="1"/>
</dbReference>
<dbReference type="SMART" id="SM00904">
    <property type="entry name" value="Flavokinase"/>
    <property type="match status" value="1"/>
</dbReference>
<evidence type="ECO:0000256" key="10">
    <source>
        <dbReference type="ARBA" id="ARBA00022840"/>
    </source>
</evidence>
<dbReference type="SUPFAM" id="SSF82114">
    <property type="entry name" value="Riboflavin kinase-like"/>
    <property type="match status" value="1"/>
</dbReference>
<comment type="pathway">
    <text evidence="2 14">Cofactor biosynthesis; FMN biosynthesis; FMN from riboflavin (ATP route): step 1/1.</text>
</comment>
<evidence type="ECO:0000256" key="13">
    <source>
        <dbReference type="ARBA" id="ARBA00049494"/>
    </source>
</evidence>
<keyword evidence="5 14" id="KW-0808">Transferase</keyword>
<organism evidence="16 17">
    <name type="scientific">Anaeromassilibacillus senegalensis</name>
    <dbReference type="NCBI Taxonomy" id="1673717"/>
    <lineage>
        <taxon>Bacteria</taxon>
        <taxon>Bacillati</taxon>
        <taxon>Bacillota</taxon>
        <taxon>Clostridia</taxon>
        <taxon>Eubacteriales</taxon>
        <taxon>Acutalibacteraceae</taxon>
        <taxon>Anaeromassilibacillus</taxon>
    </lineage>
</organism>
<keyword evidence="6 14" id="KW-0548">Nucleotidyltransferase</keyword>
<dbReference type="EMBL" id="JAKNHQ010000019">
    <property type="protein sequence ID" value="MCG4611613.1"/>
    <property type="molecule type" value="Genomic_DNA"/>
</dbReference>
<dbReference type="InterPro" id="IPR014729">
    <property type="entry name" value="Rossmann-like_a/b/a_fold"/>
</dbReference>
<evidence type="ECO:0000259" key="15">
    <source>
        <dbReference type="SMART" id="SM00904"/>
    </source>
</evidence>
<dbReference type="GO" id="GO:0003919">
    <property type="term" value="F:FMN adenylyltransferase activity"/>
    <property type="evidence" value="ECO:0007669"/>
    <property type="project" value="UniProtKB-EC"/>
</dbReference>
<dbReference type="GO" id="GO:0008531">
    <property type="term" value="F:riboflavin kinase activity"/>
    <property type="evidence" value="ECO:0007669"/>
    <property type="project" value="UniProtKB-EC"/>
</dbReference>
<proteinExistence type="inferred from homology"/>
<evidence type="ECO:0000256" key="7">
    <source>
        <dbReference type="ARBA" id="ARBA00022741"/>
    </source>
</evidence>
<evidence type="ECO:0000256" key="8">
    <source>
        <dbReference type="ARBA" id="ARBA00022777"/>
    </source>
</evidence>
<dbReference type="InterPro" id="IPR015865">
    <property type="entry name" value="Riboflavin_kinase_bac/euk"/>
</dbReference>
<evidence type="ECO:0000256" key="4">
    <source>
        <dbReference type="ARBA" id="ARBA00022643"/>
    </source>
</evidence>
<dbReference type="RefSeq" id="WP_087235082.1">
    <property type="nucleotide sequence ID" value="NZ_JAKNHQ010000019.1"/>
</dbReference>
<comment type="pathway">
    <text evidence="1 14">Cofactor biosynthesis; FAD biosynthesis; FAD from FMN: step 1/1.</text>
</comment>
<keyword evidence="11" id="KW-0511">Multifunctional enzyme</keyword>
<evidence type="ECO:0000256" key="2">
    <source>
        <dbReference type="ARBA" id="ARBA00005201"/>
    </source>
</evidence>
<dbReference type="InterPro" id="IPR015864">
    <property type="entry name" value="FAD_synthase"/>
</dbReference>
<evidence type="ECO:0000256" key="11">
    <source>
        <dbReference type="ARBA" id="ARBA00023268"/>
    </source>
</evidence>
<keyword evidence="10 14" id="KW-0067">ATP-binding</keyword>
<sequence length="308" mass="33778">MNVYHDLTPGAPRAAVALGCFDGLHLGHRRVIRAACAPGLTPSVLTFADPLEELGGKSGGQLVTKRQKLHLLEQMGVQQVYSLRFAAIRTMSPEQFVDEVLVRVCHAWKVCCGFNFTFGYKGAGTPETLQALCEERGIGCEIVPAVEVDGETVSSTRIRALVQQGDVAAAERLLGRPFGYDFEIVRGRQLGRTMGTPTINQVFTEGFVLPRFGVYASLVSLNDGDYYGVTNVGVKPTVGADAPLSETWIPEYHGEELYGENIRVDLIDFIRPEKKFSGIEELQNNILQNAETAKKIISAYLQKEMPVV</sequence>
<keyword evidence="3 14" id="KW-0285">Flavoprotein</keyword>
<dbReference type="CDD" id="cd02064">
    <property type="entry name" value="FAD_synthetase_N"/>
    <property type="match status" value="1"/>
</dbReference>
<dbReference type="Gene3D" id="3.40.50.620">
    <property type="entry name" value="HUPs"/>
    <property type="match status" value="1"/>
</dbReference>
<dbReference type="Proteomes" id="UP001298681">
    <property type="component" value="Unassembled WGS sequence"/>
</dbReference>
<dbReference type="SUPFAM" id="SSF52374">
    <property type="entry name" value="Nucleotidylyl transferase"/>
    <property type="match status" value="1"/>
</dbReference>
<dbReference type="Pfam" id="PF01687">
    <property type="entry name" value="Flavokinase"/>
    <property type="match status" value="1"/>
</dbReference>
<comment type="caution">
    <text evidence="16">The sequence shown here is derived from an EMBL/GenBank/DDBJ whole genome shotgun (WGS) entry which is preliminary data.</text>
</comment>
<keyword evidence="9 14" id="KW-0274">FAD</keyword>
<feature type="domain" description="Riboflavin kinase" evidence="15">
    <location>
        <begin position="173"/>
        <end position="298"/>
    </location>
</feature>
<evidence type="ECO:0000313" key="17">
    <source>
        <dbReference type="Proteomes" id="UP001298681"/>
    </source>
</evidence>
<accession>A0ABS9MM73</accession>
<dbReference type="PANTHER" id="PTHR22749:SF6">
    <property type="entry name" value="RIBOFLAVIN KINASE"/>
    <property type="match status" value="1"/>
</dbReference>
<keyword evidence="8 14" id="KW-0418">Kinase</keyword>
<dbReference type="InterPro" id="IPR023465">
    <property type="entry name" value="Riboflavin_kinase_dom_sf"/>
</dbReference>
<reference evidence="16 17" key="1">
    <citation type="submission" date="2022-01" db="EMBL/GenBank/DDBJ databases">
        <title>Collection of gut derived symbiotic bacterial strains cultured from healthy donors.</title>
        <authorList>
            <person name="Lin H."/>
            <person name="Kohout C."/>
            <person name="Waligurski E."/>
            <person name="Pamer E.G."/>
        </authorList>
    </citation>
    <scope>NUCLEOTIDE SEQUENCE [LARGE SCALE GENOMIC DNA]</scope>
    <source>
        <strain evidence="16 17">DFI.7.58</strain>
    </source>
</reference>
<evidence type="ECO:0000256" key="3">
    <source>
        <dbReference type="ARBA" id="ARBA00022630"/>
    </source>
</evidence>
<evidence type="ECO:0000313" key="16">
    <source>
        <dbReference type="EMBL" id="MCG4611613.1"/>
    </source>
</evidence>
<evidence type="ECO:0000256" key="6">
    <source>
        <dbReference type="ARBA" id="ARBA00022695"/>
    </source>
</evidence>
<keyword evidence="4 14" id="KW-0288">FMN</keyword>
<evidence type="ECO:0000256" key="5">
    <source>
        <dbReference type="ARBA" id="ARBA00022679"/>
    </source>
</evidence>
<evidence type="ECO:0000256" key="14">
    <source>
        <dbReference type="PIRNR" id="PIRNR004491"/>
    </source>
</evidence>
<dbReference type="EC" id="2.7.1.26" evidence="14"/>
<dbReference type="Gene3D" id="2.40.30.30">
    <property type="entry name" value="Riboflavin kinase-like"/>
    <property type="match status" value="1"/>
</dbReference>
<protein>
    <recommendedName>
        <fullName evidence="14">Riboflavin biosynthesis protein</fullName>
    </recommendedName>
    <domain>
        <recommendedName>
            <fullName evidence="14">Riboflavin kinase</fullName>
            <ecNumber evidence="14">2.7.1.26</ecNumber>
        </recommendedName>
        <alternativeName>
            <fullName evidence="14">Flavokinase</fullName>
        </alternativeName>
    </domain>
    <domain>
        <recommendedName>
            <fullName evidence="14">FMN adenylyltransferase</fullName>
            <ecNumber evidence="14">2.7.7.2</ecNumber>
        </recommendedName>
        <alternativeName>
            <fullName evidence="14">FAD pyrophosphorylase</fullName>
        </alternativeName>
        <alternativeName>
            <fullName evidence="14">FAD synthase</fullName>
        </alternativeName>
    </domain>
</protein>
<evidence type="ECO:0000256" key="9">
    <source>
        <dbReference type="ARBA" id="ARBA00022827"/>
    </source>
</evidence>
<dbReference type="InterPro" id="IPR023468">
    <property type="entry name" value="Riboflavin_kinase"/>
</dbReference>
<gene>
    <name evidence="16" type="primary">ribF</name>
    <name evidence="16" type="ORF">L0P57_11825</name>
</gene>
<dbReference type="EC" id="2.7.7.2" evidence="14"/>
<comment type="catalytic activity">
    <reaction evidence="13 14">
        <text>FMN + ATP + H(+) = FAD + diphosphate</text>
        <dbReference type="Rhea" id="RHEA:17237"/>
        <dbReference type="ChEBI" id="CHEBI:15378"/>
        <dbReference type="ChEBI" id="CHEBI:30616"/>
        <dbReference type="ChEBI" id="CHEBI:33019"/>
        <dbReference type="ChEBI" id="CHEBI:57692"/>
        <dbReference type="ChEBI" id="CHEBI:58210"/>
        <dbReference type="EC" id="2.7.7.2"/>
    </reaction>
</comment>
<keyword evidence="7 14" id="KW-0547">Nucleotide-binding</keyword>
<dbReference type="PIRSF" id="PIRSF004491">
    <property type="entry name" value="FAD_Synth"/>
    <property type="match status" value="1"/>
</dbReference>